<comment type="caution">
    <text evidence="3">The sequence shown here is derived from an EMBL/GenBank/DDBJ whole genome shotgun (WGS) entry which is preliminary data.</text>
</comment>
<evidence type="ECO:0000256" key="1">
    <source>
        <dbReference type="SAM" id="Phobius"/>
    </source>
</evidence>
<evidence type="ECO:0000313" key="4">
    <source>
        <dbReference type="Proteomes" id="UP000320461"/>
    </source>
</evidence>
<feature type="transmembrane region" description="Helical" evidence="1">
    <location>
        <begin position="157"/>
        <end position="174"/>
    </location>
</feature>
<dbReference type="RefSeq" id="WP_141370708.1">
    <property type="nucleotide sequence ID" value="NZ_BJLQ01000020.1"/>
</dbReference>
<evidence type="ECO:0008006" key="5">
    <source>
        <dbReference type="Google" id="ProtNLM"/>
    </source>
</evidence>
<feature type="transmembrane region" description="Helical" evidence="1">
    <location>
        <begin position="65"/>
        <end position="89"/>
    </location>
</feature>
<evidence type="ECO:0000256" key="2">
    <source>
        <dbReference type="SAM" id="SignalP"/>
    </source>
</evidence>
<dbReference type="EMBL" id="BJLQ01000020">
    <property type="protein sequence ID" value="GEA84805.1"/>
    <property type="molecule type" value="Genomic_DNA"/>
</dbReference>
<dbReference type="AlphaFoldDB" id="A0A4Y3KNS3"/>
<feature type="transmembrane region" description="Helical" evidence="1">
    <location>
        <begin position="110"/>
        <end position="127"/>
    </location>
</feature>
<dbReference type="OrthoDB" id="9766267at2"/>
<accession>A0A4Y3KNS3</accession>
<dbReference type="InterPro" id="IPR025238">
    <property type="entry name" value="DUF4184"/>
</dbReference>
<reference evidence="3 4" key="1">
    <citation type="submission" date="2019-06" db="EMBL/GenBank/DDBJ databases">
        <title>Whole genome shotgun sequence of Cellulomonas gelida NBRC 3748.</title>
        <authorList>
            <person name="Hosoyama A."/>
            <person name="Uohara A."/>
            <person name="Ohji S."/>
            <person name="Ichikawa N."/>
        </authorList>
    </citation>
    <scope>NUCLEOTIDE SEQUENCE [LARGE SCALE GENOMIC DNA]</scope>
    <source>
        <strain evidence="3 4">NBRC 3748</strain>
    </source>
</reference>
<dbReference type="Pfam" id="PF13803">
    <property type="entry name" value="DUF4184"/>
    <property type="match status" value="1"/>
</dbReference>
<proteinExistence type="predicted"/>
<keyword evidence="4" id="KW-1185">Reference proteome</keyword>
<sequence length="265" mass="27906">MPFTLSHAAAVLPLARGPLVPAALVVGAMAPDVPYFVKLPRYAGAWYEPFVNATTTHHWPGALTVAVPTAAVLLAVWWVVRAPLVALVTRQRPDEDGTGPDERAGRLERTGWVVASLVLGVATHVLWDSFTHGDGFLVERVDALREPAFGGMDVARVLQHVSTVVGLVVLAVWATRAFARWRQRGGRVEVSRTSAAVLVGVAVLGLAAAGLAVARGVAQDEPVEAVLVGIVTTSGAAVVGALVLYAVARRLTEGVQERATDRVDA</sequence>
<feature type="chain" id="PRO_5021245788" description="DUF4184 domain-containing protein" evidence="2">
    <location>
        <begin position="23"/>
        <end position="265"/>
    </location>
</feature>
<feature type="signal peptide" evidence="2">
    <location>
        <begin position="1"/>
        <end position="22"/>
    </location>
</feature>
<protein>
    <recommendedName>
        <fullName evidence="5">DUF4184 domain-containing protein</fullName>
    </recommendedName>
</protein>
<name>A0A4Y3KNS3_9CELL</name>
<keyword evidence="1" id="KW-0812">Transmembrane</keyword>
<feature type="transmembrane region" description="Helical" evidence="1">
    <location>
        <begin position="195"/>
        <end position="214"/>
    </location>
</feature>
<keyword evidence="1" id="KW-0472">Membrane</keyword>
<evidence type="ECO:0000313" key="3">
    <source>
        <dbReference type="EMBL" id="GEA84805.1"/>
    </source>
</evidence>
<dbReference type="Proteomes" id="UP000320461">
    <property type="component" value="Unassembled WGS sequence"/>
</dbReference>
<feature type="transmembrane region" description="Helical" evidence="1">
    <location>
        <begin position="226"/>
        <end position="248"/>
    </location>
</feature>
<gene>
    <name evidence="3" type="ORF">CGE01nite_20560</name>
</gene>
<keyword evidence="2" id="KW-0732">Signal</keyword>
<keyword evidence="1" id="KW-1133">Transmembrane helix</keyword>
<organism evidence="3 4">
    <name type="scientific">Cellulomonas gelida</name>
    <dbReference type="NCBI Taxonomy" id="1712"/>
    <lineage>
        <taxon>Bacteria</taxon>
        <taxon>Bacillati</taxon>
        <taxon>Actinomycetota</taxon>
        <taxon>Actinomycetes</taxon>
        <taxon>Micrococcales</taxon>
        <taxon>Cellulomonadaceae</taxon>
        <taxon>Cellulomonas</taxon>
    </lineage>
</organism>